<evidence type="ECO:0000313" key="1">
    <source>
        <dbReference type="EMBL" id="MDR6441383.1"/>
    </source>
</evidence>
<sequence length="607" mass="69628">MNQEKIKDRIFRRAAKLWGYNELGSDSSFDPIVGLMLSATASELERLGFELESSKARITERVLEVLFPEEISGVVPARSLLQVFPIENGYKISLYDHFKMDKKGAHGANRHETADKDIYFCPTIETTLTTARVKYIAHGKVIKQITNPFSGSVLQKSERHIPAGEMWIGILTRDKEPLEDLMFYIDIGSQYKKELFSHYIKQVKVYSGDQEFELTRGYNAGHRAVDFEEILVKNSLELEHIYQDVNAYYHSRFFTLKQKIKPTANNRNEELFTRYFPNCSLSEEDDLVWLRFKFPEAVDDEVLQNISIILNCVPVINIYNIKTYRRALGRLDILPIQSEDHFLALDYVSDDTGRRFDVKNYSSEGDGVSSVLRKGGVSRFDCRNASELLQYLLEVIKDETAAFSAIGGDSAREILVQISQNIAALHQLAQEKNFSYINNPYLIITGNTLKSEASYNISYWNTQAEEANHIRPGTLFVADQPGTLICERHSIMITTSLGGRKGLSPQDKILEFRTALLSRGRMVTPADIKESAMRHFKNTITDVKIEKGTKKEVALKEGFSRTIDVHLFRNHILKEIHEDEWKYLCDSFLLTLENNSVHMLPYRVFEH</sequence>
<protein>
    <submittedName>
        <fullName evidence="1">Uncharacterized protein</fullName>
    </submittedName>
</protein>
<dbReference type="EMBL" id="JAVDRG010000002">
    <property type="protein sequence ID" value="MDR6441383.1"/>
    <property type="molecule type" value="Genomic_DNA"/>
</dbReference>
<reference evidence="1" key="1">
    <citation type="submission" date="2023-07" db="EMBL/GenBank/DDBJ databases">
        <title>Sorghum-associated microbial communities from plants grown in Nebraska, USA.</title>
        <authorList>
            <person name="Schachtman D."/>
        </authorList>
    </citation>
    <scope>NUCLEOTIDE SEQUENCE</scope>
    <source>
        <strain evidence="1">DS1280</strain>
    </source>
</reference>
<accession>A0ACC6IUN8</accession>
<evidence type="ECO:0000313" key="2">
    <source>
        <dbReference type="Proteomes" id="UP001184376"/>
    </source>
</evidence>
<gene>
    <name evidence="1" type="ORF">J2795_002083</name>
</gene>
<name>A0ACC6IUN8_9FLAO</name>
<keyword evidence="2" id="KW-1185">Reference proteome</keyword>
<dbReference type="Proteomes" id="UP001184376">
    <property type="component" value="Unassembled WGS sequence"/>
</dbReference>
<organism evidence="1 2">
    <name type="scientific">Chryseobacterium bernardetii</name>
    <dbReference type="NCBI Taxonomy" id="1241978"/>
    <lineage>
        <taxon>Bacteria</taxon>
        <taxon>Pseudomonadati</taxon>
        <taxon>Bacteroidota</taxon>
        <taxon>Flavobacteriia</taxon>
        <taxon>Flavobacteriales</taxon>
        <taxon>Weeksellaceae</taxon>
        <taxon>Chryseobacterium group</taxon>
        <taxon>Chryseobacterium</taxon>
    </lineage>
</organism>
<comment type="caution">
    <text evidence="1">The sequence shown here is derived from an EMBL/GenBank/DDBJ whole genome shotgun (WGS) entry which is preliminary data.</text>
</comment>
<proteinExistence type="predicted"/>